<dbReference type="RefSeq" id="WP_189511862.1">
    <property type="nucleotide sequence ID" value="NZ_BMXG01000003.1"/>
</dbReference>
<proteinExistence type="predicted"/>
<comment type="caution">
    <text evidence="1">The sequence shown here is derived from an EMBL/GenBank/DDBJ whole genome shotgun (WGS) entry which is preliminary data.</text>
</comment>
<accession>A0A8J3DFU4</accession>
<evidence type="ECO:0000313" key="2">
    <source>
        <dbReference type="Proteomes" id="UP000642829"/>
    </source>
</evidence>
<protein>
    <recommendedName>
        <fullName evidence="3">DUF429 domain-containing protein</fullName>
    </recommendedName>
</protein>
<dbReference type="InterPro" id="IPR007362">
    <property type="entry name" value="DUF429"/>
</dbReference>
<dbReference type="Pfam" id="PF04250">
    <property type="entry name" value="DUF429"/>
    <property type="match status" value="1"/>
</dbReference>
<keyword evidence="2" id="KW-1185">Reference proteome</keyword>
<dbReference type="EMBL" id="BMXG01000003">
    <property type="protein sequence ID" value="GHB93861.1"/>
    <property type="molecule type" value="Genomic_DNA"/>
</dbReference>
<dbReference type="Proteomes" id="UP000642829">
    <property type="component" value="Unassembled WGS sequence"/>
</dbReference>
<dbReference type="AlphaFoldDB" id="A0A8J3DFU4"/>
<organism evidence="1 2">
    <name type="scientific">Cerasicoccus arenae</name>
    <dbReference type="NCBI Taxonomy" id="424488"/>
    <lineage>
        <taxon>Bacteria</taxon>
        <taxon>Pseudomonadati</taxon>
        <taxon>Verrucomicrobiota</taxon>
        <taxon>Opitutia</taxon>
        <taxon>Puniceicoccales</taxon>
        <taxon>Cerasicoccaceae</taxon>
        <taxon>Cerasicoccus</taxon>
    </lineage>
</organism>
<reference evidence="1" key="2">
    <citation type="submission" date="2020-09" db="EMBL/GenBank/DDBJ databases">
        <authorList>
            <person name="Sun Q."/>
            <person name="Kim S."/>
        </authorList>
    </citation>
    <scope>NUCLEOTIDE SEQUENCE</scope>
    <source>
        <strain evidence="1">KCTC 12870</strain>
    </source>
</reference>
<reference evidence="1" key="1">
    <citation type="journal article" date="2014" name="Int. J. Syst. Evol. Microbiol.">
        <title>Complete genome sequence of Corynebacterium casei LMG S-19264T (=DSM 44701T), isolated from a smear-ripened cheese.</title>
        <authorList>
            <consortium name="US DOE Joint Genome Institute (JGI-PGF)"/>
            <person name="Walter F."/>
            <person name="Albersmeier A."/>
            <person name="Kalinowski J."/>
            <person name="Ruckert C."/>
        </authorList>
    </citation>
    <scope>NUCLEOTIDE SEQUENCE</scope>
    <source>
        <strain evidence="1">KCTC 12870</strain>
    </source>
</reference>
<evidence type="ECO:0008006" key="3">
    <source>
        <dbReference type="Google" id="ProtNLM"/>
    </source>
</evidence>
<name>A0A8J3DFU4_9BACT</name>
<gene>
    <name evidence="1" type="ORF">GCM10007047_06780</name>
</gene>
<sequence>MHTLGIVACQAGWLAVAINNNGDGSIGVFKSVYEALIMHSQCETMLINMPIGLPDTLNKKRECDAIARRLLGKGLTARVFDPPPRRTLAINTYEEACSISETLIGRKIARQCFSIRGKIRELDDILRRHHDYVGRLREAHPEIAFAAMNNRAGLRISKKQKAGIQGRLQVLQRHYPHTRDLFNYAKTSTLRKDVGLDDIVDAIALAAMAKYAKKLRSAPIDPPYDTVGLPMETVIGVF</sequence>
<evidence type="ECO:0000313" key="1">
    <source>
        <dbReference type="EMBL" id="GHB93861.1"/>
    </source>
</evidence>